<evidence type="ECO:0000256" key="8">
    <source>
        <dbReference type="SAM" id="Phobius"/>
    </source>
</evidence>
<evidence type="ECO:0000256" key="1">
    <source>
        <dbReference type="ARBA" id="ARBA00004651"/>
    </source>
</evidence>
<dbReference type="EMBL" id="LEKT01000001">
    <property type="protein sequence ID" value="KMO87857.1"/>
    <property type="molecule type" value="Genomic_DNA"/>
</dbReference>
<evidence type="ECO:0000256" key="6">
    <source>
        <dbReference type="ARBA" id="ARBA00022989"/>
    </source>
</evidence>
<accession>A0A0J6X126</accession>
<organism evidence="9 10">
    <name type="scientific">Megasphaera cerevisiae DSM 20462</name>
    <dbReference type="NCBI Taxonomy" id="1122219"/>
    <lineage>
        <taxon>Bacteria</taxon>
        <taxon>Bacillati</taxon>
        <taxon>Bacillota</taxon>
        <taxon>Negativicutes</taxon>
        <taxon>Veillonellales</taxon>
        <taxon>Veillonellaceae</taxon>
        <taxon>Megasphaera</taxon>
    </lineage>
</organism>
<dbReference type="STRING" id="39029.BSR42_02620"/>
<feature type="transmembrane region" description="Helical" evidence="8">
    <location>
        <begin position="94"/>
        <end position="119"/>
    </location>
</feature>
<dbReference type="InParanoid" id="A0A0J6X126"/>
<proteinExistence type="inferred from homology"/>
<keyword evidence="7 8" id="KW-0472">Membrane</keyword>
<evidence type="ECO:0000313" key="10">
    <source>
        <dbReference type="Proteomes" id="UP000036503"/>
    </source>
</evidence>
<protein>
    <submittedName>
        <fullName evidence="9">Rod shape-determining protein MreD</fullName>
    </submittedName>
</protein>
<dbReference type="GO" id="GO:0005886">
    <property type="term" value="C:plasma membrane"/>
    <property type="evidence" value="ECO:0007669"/>
    <property type="project" value="UniProtKB-SubCell"/>
</dbReference>
<name>A0A0J6X126_9FIRM</name>
<keyword evidence="4 8" id="KW-0812">Transmembrane</keyword>
<dbReference type="Proteomes" id="UP000036503">
    <property type="component" value="Unassembled WGS sequence"/>
</dbReference>
<keyword evidence="6 8" id="KW-1133">Transmembrane helix</keyword>
<dbReference type="PATRIC" id="fig|1122219.3.peg.58"/>
<dbReference type="RefSeq" id="WP_048512816.1">
    <property type="nucleotide sequence ID" value="NZ_FUXD01000003.1"/>
</dbReference>
<evidence type="ECO:0000256" key="3">
    <source>
        <dbReference type="ARBA" id="ARBA00022475"/>
    </source>
</evidence>
<sequence>MKKLSCLMAAFIAFILQSAVFPFIFNGISQPNLIFVFIVLVALHHGQRIGIIAALAGGFCQDVLIGNFFGIHLLPYLLIALICSYIGRNIDKDQWILTLLIVLGATESCLILTCIVLLMSGQFVNIASYLFEFSIPMLIYHGILALPVDHIVWKLRREDSYYGYREYRW</sequence>
<dbReference type="GO" id="GO:0008360">
    <property type="term" value="P:regulation of cell shape"/>
    <property type="evidence" value="ECO:0007669"/>
    <property type="project" value="UniProtKB-KW"/>
</dbReference>
<reference evidence="9 10" key="1">
    <citation type="submission" date="2015-06" db="EMBL/GenBank/DDBJ databases">
        <title>Draft genome sequence of beer spoilage bacterium Megasphaera cerevisiae type strain 20462.</title>
        <authorList>
            <person name="Kutumbaka K."/>
            <person name="Pasmowitz J."/>
            <person name="Mategko J."/>
            <person name="Reyes D."/>
            <person name="Friedrich A."/>
            <person name="Han S."/>
            <person name="Martens-Habbena W."/>
            <person name="Neal-McKinney J."/>
            <person name="Janagama H.K."/>
            <person name="Nadala C."/>
            <person name="Samadpour M."/>
        </authorList>
    </citation>
    <scope>NUCLEOTIDE SEQUENCE [LARGE SCALE GENOMIC DNA]</scope>
    <source>
        <strain evidence="9 10">DSM 20462</strain>
    </source>
</reference>
<keyword evidence="10" id="KW-1185">Reference proteome</keyword>
<comment type="similarity">
    <text evidence="2">Belongs to the MreD family.</text>
</comment>
<evidence type="ECO:0000256" key="7">
    <source>
        <dbReference type="ARBA" id="ARBA00023136"/>
    </source>
</evidence>
<evidence type="ECO:0000256" key="4">
    <source>
        <dbReference type="ARBA" id="ARBA00022692"/>
    </source>
</evidence>
<comment type="subcellular location">
    <subcellularLocation>
        <location evidence="1">Cell membrane</location>
        <topology evidence="1">Multi-pass membrane protein</topology>
    </subcellularLocation>
</comment>
<dbReference type="Pfam" id="PF04093">
    <property type="entry name" value="MreD"/>
    <property type="match status" value="1"/>
</dbReference>
<feature type="transmembrane region" description="Helical" evidence="8">
    <location>
        <begin position="34"/>
        <end position="56"/>
    </location>
</feature>
<keyword evidence="3" id="KW-1003">Cell membrane</keyword>
<dbReference type="InterPro" id="IPR007227">
    <property type="entry name" value="Cell_shape_determining_MreD"/>
</dbReference>
<dbReference type="OrthoDB" id="9796616at2"/>
<evidence type="ECO:0000256" key="2">
    <source>
        <dbReference type="ARBA" id="ARBA00007776"/>
    </source>
</evidence>
<feature type="transmembrane region" description="Helical" evidence="8">
    <location>
        <begin position="68"/>
        <end position="88"/>
    </location>
</feature>
<evidence type="ECO:0000313" key="9">
    <source>
        <dbReference type="EMBL" id="KMO87857.1"/>
    </source>
</evidence>
<dbReference type="Gene3D" id="1.10.1760.20">
    <property type="match status" value="1"/>
</dbReference>
<comment type="caution">
    <text evidence="9">The sequence shown here is derived from an EMBL/GenBank/DDBJ whole genome shotgun (WGS) entry which is preliminary data.</text>
</comment>
<dbReference type="NCBIfam" id="TIGR03426">
    <property type="entry name" value="shape_MreD"/>
    <property type="match status" value="1"/>
</dbReference>
<keyword evidence="5" id="KW-0133">Cell shape</keyword>
<feature type="transmembrane region" description="Helical" evidence="8">
    <location>
        <begin position="126"/>
        <end position="148"/>
    </location>
</feature>
<evidence type="ECO:0000256" key="5">
    <source>
        <dbReference type="ARBA" id="ARBA00022960"/>
    </source>
</evidence>
<gene>
    <name evidence="9" type="ORF">AB840_00270</name>
</gene>
<dbReference type="AlphaFoldDB" id="A0A0J6X126"/>